<feature type="region of interest" description="Disordered" evidence="1">
    <location>
        <begin position="29"/>
        <end position="48"/>
    </location>
</feature>
<comment type="caution">
    <text evidence="2">The sequence shown here is derived from an EMBL/GenBank/DDBJ whole genome shotgun (WGS) entry which is preliminary data.</text>
</comment>
<name>A0ABN7VZA9_GIGMA</name>
<feature type="compositionally biased region" description="Low complexity" evidence="1">
    <location>
        <begin position="122"/>
        <end position="140"/>
    </location>
</feature>
<evidence type="ECO:0000256" key="1">
    <source>
        <dbReference type="SAM" id="MobiDB-lite"/>
    </source>
</evidence>
<sequence length="380" mass="43589">KSTPYNGSSINNRVRSANFPIVVVEEDERFSSRQQTNETENVPTHSDIQQLKEKIPATQSDIQESFTLVDSSRSSISFHSVNEGLVEEDNISNKYTRKNNLIVTEHEQIPTNESNSELVNDNSSNEINNSQAISSSIQADISDDNSETDSQSSLLNAEPSQDNTKKYFDIQIEGNPKPIMIDDKPIENIFEKIQKAFEEFSLPIANIANSYFEEEVDIKCQIRNICRKISDTRISYELTKKVKELKKDNKFSVSRFIEEIDQGTGRWKRNPNANEWNSLFVKGETVKARVYKIITAEALGLRKELRIRDEMIAARRSIMLVVRLGWNVISESKKIDPNRLKVMPTAKWEELIKNIKEKYQSVVNDYNLTEKSLKELGDNI</sequence>
<feature type="compositionally biased region" description="Polar residues" evidence="1">
    <location>
        <begin position="109"/>
        <end position="121"/>
    </location>
</feature>
<dbReference type="EMBL" id="CAJVQB010025081">
    <property type="protein sequence ID" value="CAG8805523.1"/>
    <property type="molecule type" value="Genomic_DNA"/>
</dbReference>
<feature type="compositionally biased region" description="Polar residues" evidence="1">
    <location>
        <begin position="148"/>
        <end position="160"/>
    </location>
</feature>
<protein>
    <submittedName>
        <fullName evidence="2">12556_t:CDS:1</fullName>
    </submittedName>
</protein>
<evidence type="ECO:0000313" key="3">
    <source>
        <dbReference type="Proteomes" id="UP000789901"/>
    </source>
</evidence>
<reference evidence="2 3" key="1">
    <citation type="submission" date="2021-06" db="EMBL/GenBank/DDBJ databases">
        <authorList>
            <person name="Kallberg Y."/>
            <person name="Tangrot J."/>
            <person name="Rosling A."/>
        </authorList>
    </citation>
    <scope>NUCLEOTIDE SEQUENCE [LARGE SCALE GENOMIC DNA]</scope>
    <source>
        <strain evidence="2 3">120-4 pot B 10/14</strain>
    </source>
</reference>
<keyword evidence="3" id="KW-1185">Reference proteome</keyword>
<feature type="region of interest" description="Disordered" evidence="1">
    <location>
        <begin position="106"/>
        <end position="160"/>
    </location>
</feature>
<feature type="compositionally biased region" description="Polar residues" evidence="1">
    <location>
        <begin position="32"/>
        <end position="48"/>
    </location>
</feature>
<proteinExistence type="predicted"/>
<gene>
    <name evidence="2" type="ORF">GMARGA_LOCUS24109</name>
</gene>
<accession>A0ABN7VZA9</accession>
<dbReference type="Proteomes" id="UP000789901">
    <property type="component" value="Unassembled WGS sequence"/>
</dbReference>
<organism evidence="2 3">
    <name type="scientific">Gigaspora margarita</name>
    <dbReference type="NCBI Taxonomy" id="4874"/>
    <lineage>
        <taxon>Eukaryota</taxon>
        <taxon>Fungi</taxon>
        <taxon>Fungi incertae sedis</taxon>
        <taxon>Mucoromycota</taxon>
        <taxon>Glomeromycotina</taxon>
        <taxon>Glomeromycetes</taxon>
        <taxon>Diversisporales</taxon>
        <taxon>Gigasporaceae</taxon>
        <taxon>Gigaspora</taxon>
    </lineage>
</organism>
<feature type="non-terminal residue" evidence="2">
    <location>
        <position position="1"/>
    </location>
</feature>
<evidence type="ECO:0000313" key="2">
    <source>
        <dbReference type="EMBL" id="CAG8805523.1"/>
    </source>
</evidence>